<keyword evidence="2" id="KW-1185">Reference proteome</keyword>
<name>A0ABW7WQ54_9NOCA</name>
<protein>
    <submittedName>
        <fullName evidence="1">Uncharacterized protein</fullName>
    </submittedName>
</protein>
<organism evidence="1 2">
    <name type="scientific">Nocardia beijingensis</name>
    <dbReference type="NCBI Taxonomy" id="95162"/>
    <lineage>
        <taxon>Bacteria</taxon>
        <taxon>Bacillati</taxon>
        <taxon>Actinomycetota</taxon>
        <taxon>Actinomycetes</taxon>
        <taxon>Mycobacteriales</taxon>
        <taxon>Nocardiaceae</taxon>
        <taxon>Nocardia</taxon>
    </lineage>
</organism>
<evidence type="ECO:0000313" key="2">
    <source>
        <dbReference type="Proteomes" id="UP001611450"/>
    </source>
</evidence>
<accession>A0ABW7WQ54</accession>
<sequence>MAGIAHAAMAVIAADAEQPPVATPPAVRATLIRRATGSRGIAVGQGVPERVAVIATVV</sequence>
<gene>
    <name evidence="1" type="ORF">ACH47G_30190</name>
</gene>
<reference evidence="1 2" key="1">
    <citation type="submission" date="2024-10" db="EMBL/GenBank/DDBJ databases">
        <title>The Natural Products Discovery Center: Release of the First 8490 Sequenced Strains for Exploring Actinobacteria Biosynthetic Diversity.</title>
        <authorList>
            <person name="Kalkreuter E."/>
            <person name="Kautsar S.A."/>
            <person name="Yang D."/>
            <person name="Bader C.D."/>
            <person name="Teijaro C.N."/>
            <person name="Fluegel L."/>
            <person name="Davis C.M."/>
            <person name="Simpson J.R."/>
            <person name="Lauterbach L."/>
            <person name="Steele A.D."/>
            <person name="Gui C."/>
            <person name="Meng S."/>
            <person name="Li G."/>
            <person name="Viehrig K."/>
            <person name="Ye F."/>
            <person name="Su P."/>
            <person name="Kiefer A.F."/>
            <person name="Nichols A."/>
            <person name="Cepeda A.J."/>
            <person name="Yan W."/>
            <person name="Fan B."/>
            <person name="Jiang Y."/>
            <person name="Adhikari A."/>
            <person name="Zheng C.-J."/>
            <person name="Schuster L."/>
            <person name="Cowan T.M."/>
            <person name="Smanski M.J."/>
            <person name="Chevrette M.G."/>
            <person name="De Carvalho L.P.S."/>
            <person name="Shen B."/>
        </authorList>
    </citation>
    <scope>NUCLEOTIDE SEQUENCE [LARGE SCALE GENOMIC DNA]</scope>
    <source>
        <strain evidence="1 2">NPDC019626</strain>
    </source>
</reference>
<dbReference type="RefSeq" id="WP_396948578.1">
    <property type="nucleotide sequence ID" value="NZ_JBIRXV010000009.1"/>
</dbReference>
<dbReference type="EMBL" id="JBIRXV010000009">
    <property type="protein sequence ID" value="MFI2324777.1"/>
    <property type="molecule type" value="Genomic_DNA"/>
</dbReference>
<comment type="caution">
    <text evidence="1">The sequence shown here is derived from an EMBL/GenBank/DDBJ whole genome shotgun (WGS) entry which is preliminary data.</text>
</comment>
<dbReference type="Proteomes" id="UP001611450">
    <property type="component" value="Unassembled WGS sequence"/>
</dbReference>
<evidence type="ECO:0000313" key="1">
    <source>
        <dbReference type="EMBL" id="MFI2324777.1"/>
    </source>
</evidence>
<proteinExistence type="predicted"/>